<dbReference type="PANTHER" id="PTHR34215:SF1">
    <property type="entry name" value="YLXR DOMAIN-CONTAINING PROTEIN"/>
    <property type="match status" value="1"/>
</dbReference>
<dbReference type="InterPro" id="IPR037465">
    <property type="entry name" value="YlxR"/>
</dbReference>
<protein>
    <submittedName>
        <fullName evidence="2">Putative RNA-binding protein</fullName>
    </submittedName>
</protein>
<dbReference type="Proteomes" id="UP000019265">
    <property type="component" value="Chromosome"/>
</dbReference>
<evidence type="ECO:0000313" key="3">
    <source>
        <dbReference type="Proteomes" id="UP000019265"/>
    </source>
</evidence>
<dbReference type="NCBIfam" id="NF047356">
    <property type="entry name" value="RNA_bind_RnpM"/>
    <property type="match status" value="1"/>
</dbReference>
<dbReference type="HOGENOM" id="CLU_147970_2_1_14"/>
<name>W6AA84_9MOLU</name>
<organism evidence="2 3">
    <name type="scientific">Spiroplasma sabaudiense Ar-1343</name>
    <dbReference type="NCBI Taxonomy" id="1276257"/>
    <lineage>
        <taxon>Bacteria</taxon>
        <taxon>Bacillati</taxon>
        <taxon>Mycoplasmatota</taxon>
        <taxon>Mollicutes</taxon>
        <taxon>Entomoplasmatales</taxon>
        <taxon>Spiroplasmataceae</taxon>
        <taxon>Spiroplasma</taxon>
    </lineage>
</organism>
<accession>W6AA84</accession>
<dbReference type="AlphaFoldDB" id="W6AA84"/>
<evidence type="ECO:0000313" key="2">
    <source>
        <dbReference type="EMBL" id="AHI53977.1"/>
    </source>
</evidence>
<dbReference type="eggNOG" id="COG2740">
    <property type="taxonomic scope" value="Bacteria"/>
</dbReference>
<dbReference type="STRING" id="1276257.SSABA_v1c05730"/>
<dbReference type="Pfam" id="PF04296">
    <property type="entry name" value="YlxR"/>
    <property type="match status" value="1"/>
</dbReference>
<proteinExistence type="predicted"/>
<dbReference type="KEGG" id="ssab:SSABA_v1c05730"/>
<dbReference type="Gene3D" id="3.30.1230.10">
    <property type="entry name" value="YlxR-like"/>
    <property type="match status" value="1"/>
</dbReference>
<gene>
    <name evidence="2" type="primary">ylxR</name>
    <name evidence="2" type="ORF">SSABA_v1c05730</name>
</gene>
<sequence length="91" mass="10741">MEKSKHIVTRKDVASNQMLPKQELIRIVKNKNNEVFIDQSKKANGRGIYIAPNLKSLEKVMKTNIIEKVLKIKLDKEFYNILKKEIEENWD</sequence>
<dbReference type="InterPro" id="IPR035931">
    <property type="entry name" value="YlxR-like_sf"/>
</dbReference>
<dbReference type="EMBL" id="CP006934">
    <property type="protein sequence ID" value="AHI53977.1"/>
    <property type="molecule type" value="Genomic_DNA"/>
</dbReference>
<reference evidence="2 3" key="1">
    <citation type="journal article" date="2014" name="Genome Biol. Evol.">
        <title>Molecular evolution of the substrate utilization strategies and putative virulence factors in mosquito-associated Spiroplasma species.</title>
        <authorList>
            <person name="Chang T.H."/>
            <person name="Lo W.S."/>
            <person name="Ku C."/>
            <person name="Chen L.L."/>
            <person name="Kuo C.H."/>
        </authorList>
    </citation>
    <scope>NUCLEOTIDE SEQUENCE [LARGE SCALE GENOMIC DNA]</scope>
    <source>
        <strain evidence="2">Ar-1343</strain>
    </source>
</reference>
<feature type="domain" description="YlxR" evidence="1">
    <location>
        <begin position="10"/>
        <end position="83"/>
    </location>
</feature>
<dbReference type="PANTHER" id="PTHR34215">
    <property type="entry name" value="BLL0784 PROTEIN"/>
    <property type="match status" value="1"/>
</dbReference>
<keyword evidence="3" id="KW-1185">Reference proteome</keyword>
<dbReference type="SUPFAM" id="SSF64376">
    <property type="entry name" value="YlxR-like"/>
    <property type="match status" value="1"/>
</dbReference>
<evidence type="ECO:0000259" key="1">
    <source>
        <dbReference type="Pfam" id="PF04296"/>
    </source>
</evidence>
<dbReference type="PATRIC" id="fig|1276257.3.peg.584"/>
<dbReference type="InterPro" id="IPR007393">
    <property type="entry name" value="YlxR_dom"/>
</dbReference>